<reference evidence="2 3" key="1">
    <citation type="journal article" date="2002" name="Genome Res.">
        <title>The genome of Methanosarcina acetivorans reveals extensive metabolic and physiological diversity.</title>
        <authorList>
            <person name="Galagan J.E."/>
            <person name="Nusbaum C."/>
            <person name="Roy A."/>
            <person name="Endrizzi M.G."/>
            <person name="Macdonald P."/>
            <person name="FitzHugh W."/>
            <person name="Calvo S."/>
            <person name="Engels R."/>
            <person name="Smirnov S."/>
            <person name="Atnoor D."/>
            <person name="Brown A."/>
            <person name="Allen N."/>
            <person name="Naylor J."/>
            <person name="Stange-Thomann N."/>
            <person name="DeArellano K."/>
            <person name="Johnson R."/>
            <person name="Linton L."/>
            <person name="McEwan P."/>
            <person name="McKernan K."/>
            <person name="Talamas J."/>
            <person name="Tirrell A."/>
            <person name="Ye W."/>
            <person name="Zimmer A."/>
            <person name="Barber R.D."/>
            <person name="Cann I."/>
            <person name="Graham D.E."/>
            <person name="Grahame D.A."/>
            <person name="Guss A."/>
            <person name="Hedderich R."/>
            <person name="Ingram-Smith C."/>
            <person name="Kuettner C.H."/>
            <person name="Krzycki J.A."/>
            <person name="Leigh J.A."/>
            <person name="Li W."/>
            <person name="Liu J."/>
            <person name="Mukhopadhyay B."/>
            <person name="Reeve J.N."/>
            <person name="Smith K."/>
            <person name="Springer T.A."/>
            <person name="Umayam L.A."/>
            <person name="White O."/>
            <person name="White R.H."/>
            <person name="de Macario E.C."/>
            <person name="Ferry J.G."/>
            <person name="Jarrell K.F."/>
            <person name="Jing H."/>
            <person name="Macario A.J.L."/>
            <person name="Paulsen I."/>
            <person name="Pritchett M."/>
            <person name="Sowers K.R."/>
            <person name="Swanson R.V."/>
            <person name="Zinder S.H."/>
            <person name="Lander E."/>
            <person name="Metcalf W.W."/>
            <person name="Birren B."/>
        </authorList>
    </citation>
    <scope>NUCLEOTIDE SEQUENCE [LARGE SCALE GENOMIC DNA]</scope>
    <source>
        <strain evidence="3">ATCC 35395 / DSM 2834 / JCM 12185 / C2A</strain>
    </source>
</reference>
<gene>
    <name evidence="2" type="ordered locus">MA_2006</name>
</gene>
<protein>
    <recommendedName>
        <fullName evidence="4">Zinc-ribbon domain-containing protein</fullName>
    </recommendedName>
</protein>
<accession>Q8TPA7</accession>
<dbReference type="KEGG" id="mac:MA_2006"/>
<dbReference type="SUPFAM" id="SSF54001">
    <property type="entry name" value="Cysteine proteinases"/>
    <property type="match status" value="1"/>
</dbReference>
<organism evidence="2 3">
    <name type="scientific">Methanosarcina acetivorans (strain ATCC 35395 / DSM 2834 / JCM 12185 / C2A)</name>
    <dbReference type="NCBI Taxonomy" id="188937"/>
    <lineage>
        <taxon>Archaea</taxon>
        <taxon>Methanobacteriati</taxon>
        <taxon>Methanobacteriota</taxon>
        <taxon>Stenosarchaea group</taxon>
        <taxon>Methanomicrobia</taxon>
        <taxon>Methanosarcinales</taxon>
        <taxon>Methanosarcinaceae</taxon>
        <taxon>Methanosarcina</taxon>
    </lineage>
</organism>
<dbReference type="EnsemblBacteria" id="AAM05409">
    <property type="protein sequence ID" value="AAM05409"/>
    <property type="gene ID" value="MA_2006"/>
</dbReference>
<keyword evidence="1" id="KW-0472">Membrane</keyword>
<sequence>MKVYCNNCGLKADPEDIFCSGCGNKIKKKSDTASSEHEIKAFKFATAAPGRSNYTIALLVSKISLFSLFSYYNRKIPANRRILKGIWIVALICILGTLLTAYSTFAIGSNESSDTNSPISNSPITNSQILHSISQDRIQTDKNIRRCEQIATEYASGHTYSKDDVYDCDNMAQDIWDMLKAKGINARIAVGNFKSAEDWRIANGTDTQKSSDDGHLGEIEVPGHTYTNMNVSNSKAIESFNHAWVLAEVSPGSWLAIECTGGYIVYSDENEKYYQGLTFSNPKNYRSFLSLYRDWKIKALDYETEKSYYNELVKPYDNASHSEQVVMRSGIEIAQRTLYEKEKAFLKTDSELNALLKYG</sequence>
<dbReference type="AlphaFoldDB" id="Q8TPA7"/>
<evidence type="ECO:0000313" key="3">
    <source>
        <dbReference type="Proteomes" id="UP000002487"/>
    </source>
</evidence>
<feature type="transmembrane region" description="Helical" evidence="1">
    <location>
        <begin position="54"/>
        <end position="73"/>
    </location>
</feature>
<dbReference type="HOGENOM" id="CLU_072491_0_0_2"/>
<dbReference type="InParanoid" id="Q8TPA7"/>
<feature type="transmembrane region" description="Helical" evidence="1">
    <location>
        <begin position="85"/>
        <end position="107"/>
    </location>
</feature>
<keyword evidence="3" id="KW-1185">Reference proteome</keyword>
<keyword evidence="1" id="KW-1133">Transmembrane helix</keyword>
<evidence type="ECO:0008006" key="4">
    <source>
        <dbReference type="Google" id="ProtNLM"/>
    </source>
</evidence>
<dbReference type="EMBL" id="AE010299">
    <property type="protein sequence ID" value="AAM05409.1"/>
    <property type="molecule type" value="Genomic_DNA"/>
</dbReference>
<dbReference type="InterPro" id="IPR038765">
    <property type="entry name" value="Papain-like_cys_pep_sf"/>
</dbReference>
<evidence type="ECO:0000313" key="2">
    <source>
        <dbReference type="EMBL" id="AAM05409.1"/>
    </source>
</evidence>
<proteinExistence type="predicted"/>
<dbReference type="Proteomes" id="UP000002487">
    <property type="component" value="Chromosome"/>
</dbReference>
<name>Q8TPA7_METAC</name>
<evidence type="ECO:0000256" key="1">
    <source>
        <dbReference type="SAM" id="Phobius"/>
    </source>
</evidence>
<keyword evidence="1" id="KW-0812">Transmembrane</keyword>